<gene>
    <name evidence="1" type="ORF">NC653_031113</name>
</gene>
<name>A0AAD6LXJ6_9ROSI</name>
<protein>
    <submittedName>
        <fullName evidence="1">Uncharacterized protein</fullName>
    </submittedName>
</protein>
<proteinExistence type="predicted"/>
<dbReference type="Proteomes" id="UP001164929">
    <property type="component" value="Chromosome 13"/>
</dbReference>
<evidence type="ECO:0000313" key="2">
    <source>
        <dbReference type="Proteomes" id="UP001164929"/>
    </source>
</evidence>
<comment type="caution">
    <text evidence="1">The sequence shown here is derived from an EMBL/GenBank/DDBJ whole genome shotgun (WGS) entry which is preliminary data.</text>
</comment>
<sequence>MAEVGNVDLRRKTNYLIVDNSFFFSYSFYITIQ</sequence>
<reference evidence="1" key="1">
    <citation type="journal article" date="2023" name="Mol. Ecol. Resour.">
        <title>Chromosome-level genome assembly of a triploid poplar Populus alba 'Berolinensis'.</title>
        <authorList>
            <person name="Chen S."/>
            <person name="Yu Y."/>
            <person name="Wang X."/>
            <person name="Wang S."/>
            <person name="Zhang T."/>
            <person name="Zhou Y."/>
            <person name="He R."/>
            <person name="Meng N."/>
            <person name="Wang Y."/>
            <person name="Liu W."/>
            <person name="Liu Z."/>
            <person name="Liu J."/>
            <person name="Guo Q."/>
            <person name="Huang H."/>
            <person name="Sederoff R.R."/>
            <person name="Wang G."/>
            <person name="Qu G."/>
            <person name="Chen S."/>
        </authorList>
    </citation>
    <scope>NUCLEOTIDE SEQUENCE</scope>
    <source>
        <strain evidence="1">SC-2020</strain>
    </source>
</reference>
<evidence type="ECO:0000313" key="1">
    <source>
        <dbReference type="EMBL" id="KAJ6975163.1"/>
    </source>
</evidence>
<dbReference type="AlphaFoldDB" id="A0AAD6LXJ6"/>
<keyword evidence="2" id="KW-1185">Reference proteome</keyword>
<dbReference type="EMBL" id="JAQIZT010000013">
    <property type="protein sequence ID" value="KAJ6975163.1"/>
    <property type="molecule type" value="Genomic_DNA"/>
</dbReference>
<accession>A0AAD6LXJ6</accession>
<organism evidence="1 2">
    <name type="scientific">Populus alba x Populus x berolinensis</name>
    <dbReference type="NCBI Taxonomy" id="444605"/>
    <lineage>
        <taxon>Eukaryota</taxon>
        <taxon>Viridiplantae</taxon>
        <taxon>Streptophyta</taxon>
        <taxon>Embryophyta</taxon>
        <taxon>Tracheophyta</taxon>
        <taxon>Spermatophyta</taxon>
        <taxon>Magnoliopsida</taxon>
        <taxon>eudicotyledons</taxon>
        <taxon>Gunneridae</taxon>
        <taxon>Pentapetalae</taxon>
        <taxon>rosids</taxon>
        <taxon>fabids</taxon>
        <taxon>Malpighiales</taxon>
        <taxon>Salicaceae</taxon>
        <taxon>Saliceae</taxon>
        <taxon>Populus</taxon>
    </lineage>
</organism>